<name>A0AAW0ZM90_9HYME</name>
<dbReference type="PANTHER" id="PTHR46540:SF1">
    <property type="entry name" value="TETRATRICOPEPTIDE REPEAT PROTEIN 12"/>
    <property type="match status" value="1"/>
</dbReference>
<evidence type="ECO:0008006" key="3">
    <source>
        <dbReference type="Google" id="ProtNLM"/>
    </source>
</evidence>
<gene>
    <name evidence="1" type="ORF">QLX08_008050</name>
</gene>
<dbReference type="EMBL" id="JAWNGG020000168">
    <property type="protein sequence ID" value="KAK9298750.1"/>
    <property type="molecule type" value="Genomic_DNA"/>
</dbReference>
<dbReference type="GO" id="GO:0070286">
    <property type="term" value="P:axonemal dynein complex assembly"/>
    <property type="evidence" value="ECO:0007669"/>
    <property type="project" value="TreeGrafter"/>
</dbReference>
<dbReference type="InterPro" id="IPR011990">
    <property type="entry name" value="TPR-like_helical_dom_sf"/>
</dbReference>
<keyword evidence="2" id="KW-1185">Reference proteome</keyword>
<protein>
    <recommendedName>
        <fullName evidence="3">Tetratricopeptide repeat protein 12-like</fullName>
    </recommendedName>
</protein>
<comment type="caution">
    <text evidence="1">The sequence shown here is derived from an EMBL/GenBank/DDBJ whole genome shotgun (WGS) entry which is preliminary data.</text>
</comment>
<dbReference type="GO" id="GO:0005813">
    <property type="term" value="C:centrosome"/>
    <property type="evidence" value="ECO:0007669"/>
    <property type="project" value="TreeGrafter"/>
</dbReference>
<proteinExistence type="predicted"/>
<dbReference type="InterPro" id="IPR043195">
    <property type="entry name" value="TTC12"/>
</dbReference>
<dbReference type="GO" id="GO:0007288">
    <property type="term" value="P:sperm axoneme assembly"/>
    <property type="evidence" value="ECO:0007669"/>
    <property type="project" value="TreeGrafter"/>
</dbReference>
<evidence type="ECO:0000313" key="2">
    <source>
        <dbReference type="Proteomes" id="UP001432146"/>
    </source>
</evidence>
<organism evidence="1 2">
    <name type="scientific">Tetragonisca angustula</name>
    <dbReference type="NCBI Taxonomy" id="166442"/>
    <lineage>
        <taxon>Eukaryota</taxon>
        <taxon>Metazoa</taxon>
        <taxon>Ecdysozoa</taxon>
        <taxon>Arthropoda</taxon>
        <taxon>Hexapoda</taxon>
        <taxon>Insecta</taxon>
        <taxon>Pterygota</taxon>
        <taxon>Neoptera</taxon>
        <taxon>Endopterygota</taxon>
        <taxon>Hymenoptera</taxon>
        <taxon>Apocrita</taxon>
        <taxon>Aculeata</taxon>
        <taxon>Apoidea</taxon>
        <taxon>Anthophila</taxon>
        <taxon>Apidae</taxon>
        <taxon>Tetragonisca</taxon>
    </lineage>
</organism>
<dbReference type="Proteomes" id="UP001432146">
    <property type="component" value="Unassembled WGS sequence"/>
</dbReference>
<evidence type="ECO:0000313" key="1">
    <source>
        <dbReference type="EMBL" id="KAK9298750.1"/>
    </source>
</evidence>
<reference evidence="1 2" key="1">
    <citation type="submission" date="2024-05" db="EMBL/GenBank/DDBJ databases">
        <title>The nuclear and mitochondrial genome assemblies of Tetragonisca angustula (Apidae: Meliponini), a tiny yet remarkable pollinator in the Neotropics.</title>
        <authorList>
            <person name="Ferrari R."/>
            <person name="Ricardo P.C."/>
            <person name="Dias F.C."/>
            <person name="Araujo N.S."/>
            <person name="Soares D.O."/>
            <person name="Zhou Q.-S."/>
            <person name="Zhu C.-D."/>
            <person name="Coutinho L."/>
            <person name="Airas M.C."/>
            <person name="Batista T.M."/>
        </authorList>
    </citation>
    <scope>NUCLEOTIDE SEQUENCE [LARGE SCALE GENOMIC DNA]</scope>
    <source>
        <strain evidence="1">ASF017062</strain>
        <tissue evidence="1">Abdomen</tissue>
    </source>
</reference>
<dbReference type="Gene3D" id="1.25.40.10">
    <property type="entry name" value="Tetratricopeptide repeat domain"/>
    <property type="match status" value="2"/>
</dbReference>
<dbReference type="AlphaFoldDB" id="A0AAW0ZM90"/>
<dbReference type="PANTHER" id="PTHR46540">
    <property type="entry name" value="TETRATRICOPEPTIDE REPEAT PROTEIN 12"/>
    <property type="match status" value="1"/>
</dbReference>
<dbReference type="SUPFAM" id="SSF48452">
    <property type="entry name" value="TPR-like"/>
    <property type="match status" value="1"/>
</dbReference>
<accession>A0AAW0ZM90</accession>
<dbReference type="GO" id="GO:0005737">
    <property type="term" value="C:cytoplasm"/>
    <property type="evidence" value="ECO:0007669"/>
    <property type="project" value="TreeGrafter"/>
</dbReference>
<sequence>MDQIIDHSNLNKNITEGQQIMDDLTIDKHVTEEEFQNFMHRVTEVEKIVKKLASPNPEEQKHGQILADEILEKRSEKNICDDIELKIKMNRTVINKCSINENFTEEQMSKEAFMRSVEKDAKERTENRKIRNERAETLKTIGNGAFKEKNYEKALGLFEKALADCEWALKVNNTNLKALLNSAKCYKQLGDEIKYKEYIQLAKERNPHFNKFINEFEESMDMRVNYQA</sequence>